<evidence type="ECO:0008006" key="8">
    <source>
        <dbReference type="Google" id="ProtNLM"/>
    </source>
</evidence>
<dbReference type="AlphaFoldDB" id="A0A2S6AKV4"/>
<evidence type="ECO:0000313" key="6">
    <source>
        <dbReference type="EMBL" id="PPJ35833.1"/>
    </source>
</evidence>
<dbReference type="RefSeq" id="WP_104380374.1">
    <property type="nucleotide sequence ID" value="NZ_PSZC01000018.1"/>
</dbReference>
<name>A0A2S6AKV4_9NOCA</name>
<gene>
    <name evidence="6" type="ORF">C5E45_23800</name>
</gene>
<dbReference type="EMBL" id="PSZC01000018">
    <property type="protein sequence ID" value="PPJ35833.1"/>
    <property type="molecule type" value="Genomic_DNA"/>
</dbReference>
<dbReference type="Proteomes" id="UP000239874">
    <property type="component" value="Unassembled WGS sequence"/>
</dbReference>
<keyword evidence="4" id="KW-1015">Disulfide bond</keyword>
<reference evidence="6 7" key="1">
    <citation type="submission" date="2018-02" db="EMBL/GenBank/DDBJ databases">
        <title>8 Nocardia nova and 1 Nocardia cyriacigeorgica strain used for evolution to TMP-SMX.</title>
        <authorList>
            <person name="Mehta H."/>
            <person name="Weng J."/>
            <person name="Shamoo Y."/>
        </authorList>
    </citation>
    <scope>NUCLEOTIDE SEQUENCE [LARGE SCALE GENOMIC DNA]</scope>
    <source>
        <strain evidence="6 7">MDA3139</strain>
    </source>
</reference>
<keyword evidence="2" id="KW-0719">Serine esterase</keyword>
<evidence type="ECO:0000256" key="5">
    <source>
        <dbReference type="SAM" id="MobiDB-lite"/>
    </source>
</evidence>
<evidence type="ECO:0000256" key="3">
    <source>
        <dbReference type="ARBA" id="ARBA00022801"/>
    </source>
</evidence>
<dbReference type="PANTHER" id="PTHR33630:SF9">
    <property type="entry name" value="CUTINASE 4"/>
    <property type="match status" value="1"/>
</dbReference>
<dbReference type="InterPro" id="IPR029058">
    <property type="entry name" value="AB_hydrolase_fold"/>
</dbReference>
<evidence type="ECO:0000256" key="1">
    <source>
        <dbReference type="ARBA" id="ARBA00007534"/>
    </source>
</evidence>
<evidence type="ECO:0000256" key="2">
    <source>
        <dbReference type="ARBA" id="ARBA00022487"/>
    </source>
</evidence>
<dbReference type="SUPFAM" id="SSF53474">
    <property type="entry name" value="alpha/beta-Hydrolases"/>
    <property type="match status" value="1"/>
</dbReference>
<dbReference type="GO" id="GO:0052689">
    <property type="term" value="F:carboxylic ester hydrolase activity"/>
    <property type="evidence" value="ECO:0007669"/>
    <property type="project" value="UniProtKB-KW"/>
</dbReference>
<evidence type="ECO:0000256" key="4">
    <source>
        <dbReference type="ARBA" id="ARBA00023157"/>
    </source>
</evidence>
<comment type="similarity">
    <text evidence="1">Belongs to the cutinase family.</text>
</comment>
<dbReference type="SMART" id="SM01110">
    <property type="entry name" value="Cutinase"/>
    <property type="match status" value="1"/>
</dbReference>
<dbReference type="PANTHER" id="PTHR33630">
    <property type="entry name" value="CUTINASE RV1984C-RELATED-RELATED"/>
    <property type="match status" value="1"/>
</dbReference>
<dbReference type="InterPro" id="IPR000675">
    <property type="entry name" value="Cutinase/axe"/>
</dbReference>
<keyword evidence="3" id="KW-0378">Hydrolase</keyword>
<organism evidence="6 7">
    <name type="scientific">Nocardia nova</name>
    <dbReference type="NCBI Taxonomy" id="37330"/>
    <lineage>
        <taxon>Bacteria</taxon>
        <taxon>Bacillati</taxon>
        <taxon>Actinomycetota</taxon>
        <taxon>Actinomycetes</taxon>
        <taxon>Mycobacteriales</taxon>
        <taxon>Nocardiaceae</taxon>
        <taxon>Nocardia</taxon>
    </lineage>
</organism>
<proteinExistence type="inferred from homology"/>
<accession>A0A2S6AKV4</accession>
<dbReference type="Gene3D" id="3.40.50.1820">
    <property type="entry name" value="alpha/beta hydrolase"/>
    <property type="match status" value="1"/>
</dbReference>
<evidence type="ECO:0000313" key="7">
    <source>
        <dbReference type="Proteomes" id="UP000239874"/>
    </source>
</evidence>
<feature type="region of interest" description="Disordered" evidence="5">
    <location>
        <begin position="150"/>
        <end position="191"/>
    </location>
</feature>
<comment type="caution">
    <text evidence="6">The sequence shown here is derived from an EMBL/GenBank/DDBJ whole genome shotgun (WGS) entry which is preliminary data.</text>
</comment>
<sequence length="392" mass="38773">MAIASPQATADTPAPVTACPDLVVLGVQGTGESSPTADPLAITGMIGHVFGPLLARDPSVGHVTIPYAAGFGGAPGTGPSNLPFATSATEAGERLDATASDIVVRCPGTRLALVGFSQGGGVVSEEARRIGAGNSSVSADRVGGVAIISDWTRPNGGEQIPGRPGQVSPDPPPGADSHESSSVAFDPVPSSGGIAPDAGGFGALTGRVAEFCTAGDLSCDAPAHAEVLRAAGGVAARANLSDPLTAAQSLTSVAASAVSETAAAVVLDDVHVVNGQVSYSPSQPISTRLADAADPRQAPPTPAQQQAASEGISQAAAAIVADPLGQIPRLAGHIGAAINDNLAANADLANPATIARYAGVVGSHTSYAANGVTRQVADWFADMSRDLQEQGR</sequence>
<protein>
    <recommendedName>
        <fullName evidence="8">Cutinase family protein</fullName>
    </recommendedName>
</protein>
<dbReference type="Pfam" id="PF01083">
    <property type="entry name" value="Cutinase"/>
    <property type="match status" value="1"/>
</dbReference>